<keyword evidence="2" id="KW-1185">Reference proteome</keyword>
<comment type="caution">
    <text evidence="1">The sequence shown here is derived from an EMBL/GenBank/DDBJ whole genome shotgun (WGS) entry which is preliminary data.</text>
</comment>
<dbReference type="AlphaFoldDB" id="A0A6N7PPU3"/>
<dbReference type="Proteomes" id="UP000440224">
    <property type="component" value="Unassembled WGS sequence"/>
</dbReference>
<name>A0A6N7PPU3_9BACT</name>
<protein>
    <submittedName>
        <fullName evidence="1">Uncharacterized protein</fullName>
    </submittedName>
</protein>
<sequence length="156" mass="18205">MSVNKHKPHWLILPEDDANRQLATGFELSFPNKNIQVLPPARGWGHARDSFEREHNREMQKYPERLMVLLVDFDNQADRRAAVTSEVLDSLRDRVFVLGSYVHPEELKRALGMSYEKIGKALARECVEEKGETWEHPLLRHNLRDLLRIRKRISAG</sequence>
<organism evidence="1 2">
    <name type="scientific">Polyangium spumosum</name>
    <dbReference type="NCBI Taxonomy" id="889282"/>
    <lineage>
        <taxon>Bacteria</taxon>
        <taxon>Pseudomonadati</taxon>
        <taxon>Myxococcota</taxon>
        <taxon>Polyangia</taxon>
        <taxon>Polyangiales</taxon>
        <taxon>Polyangiaceae</taxon>
        <taxon>Polyangium</taxon>
    </lineage>
</organism>
<dbReference type="RefSeq" id="WP_153819039.1">
    <property type="nucleotide sequence ID" value="NZ_WJIE01000002.1"/>
</dbReference>
<dbReference type="EMBL" id="WJIE01000002">
    <property type="protein sequence ID" value="MRG92215.1"/>
    <property type="molecule type" value="Genomic_DNA"/>
</dbReference>
<dbReference type="OrthoDB" id="490334at2"/>
<evidence type="ECO:0000313" key="1">
    <source>
        <dbReference type="EMBL" id="MRG92215.1"/>
    </source>
</evidence>
<proteinExistence type="predicted"/>
<accession>A0A6N7PPU3</accession>
<reference evidence="1 2" key="1">
    <citation type="submission" date="2019-10" db="EMBL/GenBank/DDBJ databases">
        <title>A soil myxobacterium in the family Polyangiaceae.</title>
        <authorList>
            <person name="Li Y."/>
            <person name="Wang J."/>
        </authorList>
    </citation>
    <scope>NUCLEOTIDE SEQUENCE [LARGE SCALE GENOMIC DNA]</scope>
    <source>
        <strain evidence="1 2">DSM 14734</strain>
    </source>
</reference>
<evidence type="ECO:0000313" key="2">
    <source>
        <dbReference type="Proteomes" id="UP000440224"/>
    </source>
</evidence>
<gene>
    <name evidence="1" type="ORF">GF068_09775</name>
</gene>